<name>A0A437PBT7_9HYPH</name>
<sequence length="335" mass="36682">MLFDTTAIVDNIRCEARSGLQEAIIEILHESFSDQFVWGSYNGTTLANALTTNPKLWNDIRFENLHPKIRSSFALYRNTQIAYLFQLMMDEQNNESAGVGFTQRFVGASNRIGRLGLSGSSARTRTITRTFNTVDTFEELVVKVSHQYCDRERTYDIIYPVRGKLPVKDLMKTYIRLNHFRNLAGPGVDLKGIFGTDASPAIPQMGDNISFSTKLSAGLSSGLTAAPPGLGLLLTSVGLEAGGSRSDSHRVIVVISTSPDAAKLKPLDARQAPPLEGEVGGPLASSAIVRKLTPIKNGNLTEARANYARNTIDQQLRTNFLNDIATIAEGFQRSQ</sequence>
<dbReference type="AlphaFoldDB" id="A0A437PBT7"/>
<dbReference type="Proteomes" id="UP000286997">
    <property type="component" value="Unassembled WGS sequence"/>
</dbReference>
<dbReference type="EMBL" id="SACP01000005">
    <property type="protein sequence ID" value="RVU19695.1"/>
    <property type="molecule type" value="Genomic_DNA"/>
</dbReference>
<protein>
    <submittedName>
        <fullName evidence="1">Uncharacterized protein</fullName>
    </submittedName>
</protein>
<evidence type="ECO:0000313" key="1">
    <source>
        <dbReference type="EMBL" id="RVU19695.1"/>
    </source>
</evidence>
<evidence type="ECO:0000313" key="2">
    <source>
        <dbReference type="Proteomes" id="UP000286997"/>
    </source>
</evidence>
<accession>A0A437PBT7</accession>
<reference evidence="1 2" key="1">
    <citation type="submission" date="2019-01" db="EMBL/GenBank/DDBJ databases">
        <authorList>
            <person name="Chen W.-M."/>
        </authorList>
    </citation>
    <scope>NUCLEOTIDE SEQUENCE [LARGE SCALE GENOMIC DNA]</scope>
    <source>
        <strain evidence="1 2">TER-1</strain>
    </source>
</reference>
<dbReference type="RefSeq" id="WP_127728078.1">
    <property type="nucleotide sequence ID" value="NZ_SACP01000005.1"/>
</dbReference>
<proteinExistence type="predicted"/>
<dbReference type="OrthoDB" id="8441909at2"/>
<organism evidence="1 2">
    <name type="scientific">Methylobacterium oryzihabitans</name>
    <dbReference type="NCBI Taxonomy" id="2499852"/>
    <lineage>
        <taxon>Bacteria</taxon>
        <taxon>Pseudomonadati</taxon>
        <taxon>Pseudomonadota</taxon>
        <taxon>Alphaproteobacteria</taxon>
        <taxon>Hyphomicrobiales</taxon>
        <taxon>Methylobacteriaceae</taxon>
        <taxon>Methylobacterium</taxon>
    </lineage>
</organism>
<keyword evidence="2" id="KW-1185">Reference proteome</keyword>
<comment type="caution">
    <text evidence="1">The sequence shown here is derived from an EMBL/GenBank/DDBJ whole genome shotgun (WGS) entry which is preliminary data.</text>
</comment>
<gene>
    <name evidence="1" type="ORF">EOE48_07005</name>
</gene>